<dbReference type="Proteomes" id="UP001152561">
    <property type="component" value="Unassembled WGS sequence"/>
</dbReference>
<comment type="caution">
    <text evidence="1">The sequence shown here is derived from an EMBL/GenBank/DDBJ whole genome shotgun (WGS) entry which is preliminary data.</text>
</comment>
<organism evidence="1 2">
    <name type="scientific">Anisodus acutangulus</name>
    <dbReference type="NCBI Taxonomy" id="402998"/>
    <lineage>
        <taxon>Eukaryota</taxon>
        <taxon>Viridiplantae</taxon>
        <taxon>Streptophyta</taxon>
        <taxon>Embryophyta</taxon>
        <taxon>Tracheophyta</taxon>
        <taxon>Spermatophyta</taxon>
        <taxon>Magnoliopsida</taxon>
        <taxon>eudicotyledons</taxon>
        <taxon>Gunneridae</taxon>
        <taxon>Pentapetalae</taxon>
        <taxon>asterids</taxon>
        <taxon>lamiids</taxon>
        <taxon>Solanales</taxon>
        <taxon>Solanaceae</taxon>
        <taxon>Solanoideae</taxon>
        <taxon>Hyoscyameae</taxon>
        <taxon>Anisodus</taxon>
    </lineage>
</organism>
<evidence type="ECO:0000313" key="2">
    <source>
        <dbReference type="Proteomes" id="UP001152561"/>
    </source>
</evidence>
<keyword evidence="2" id="KW-1185">Reference proteome</keyword>
<name>A0A9Q1LI98_9SOLA</name>
<dbReference type="EMBL" id="JAJAGQ010000018">
    <property type="protein sequence ID" value="KAJ8536770.1"/>
    <property type="molecule type" value="Genomic_DNA"/>
</dbReference>
<sequence>MELAFSSGHEDQVEDQDLGGRAKETCIHCDLGTSVIANRLTSIEDELVVIHKLLETKSRRRSKCVSSSVSECLDGSHLSYPNHVDDSHDGTSSSLPDQVIDASYKTILLTDCVHVQNDNGFSSHFPDQVDDARYQPPYERITDVLAHIHGEDDIEEFGDAAQNGYETTNEEVV</sequence>
<protein>
    <submittedName>
        <fullName evidence="1">Uncharacterized protein</fullName>
    </submittedName>
</protein>
<evidence type="ECO:0000313" key="1">
    <source>
        <dbReference type="EMBL" id="KAJ8536770.1"/>
    </source>
</evidence>
<proteinExistence type="predicted"/>
<gene>
    <name evidence="1" type="ORF">K7X08_035171</name>
</gene>
<reference evidence="2" key="1">
    <citation type="journal article" date="2023" name="Proc. Natl. Acad. Sci. U.S.A.">
        <title>Genomic and structural basis for evolution of tropane alkaloid biosynthesis.</title>
        <authorList>
            <person name="Wanga Y.-J."/>
            <person name="Taina T."/>
            <person name="Yua J.-Y."/>
            <person name="Lia J."/>
            <person name="Xua B."/>
            <person name="Chenc J."/>
            <person name="D'Auriad J.C."/>
            <person name="Huanga J.-P."/>
            <person name="Huanga S.-X."/>
        </authorList>
    </citation>
    <scope>NUCLEOTIDE SEQUENCE [LARGE SCALE GENOMIC DNA]</scope>
    <source>
        <strain evidence="2">cv. KIB-2019</strain>
    </source>
</reference>
<accession>A0A9Q1LI98</accession>
<dbReference type="AlphaFoldDB" id="A0A9Q1LI98"/>